<dbReference type="Pfam" id="PF08011">
    <property type="entry name" value="PDDEXK_9"/>
    <property type="match status" value="1"/>
</dbReference>
<dbReference type="RefSeq" id="WP_090090532.1">
    <property type="nucleotide sequence ID" value="NZ_FOMG01000009.1"/>
</dbReference>
<protein>
    <submittedName>
        <fullName evidence="2">PD-(D/E)XK nuclease superfamily protein</fullName>
    </submittedName>
</protein>
<dbReference type="InterPro" id="IPR018631">
    <property type="entry name" value="AAA-ATPase-like_dom"/>
</dbReference>
<dbReference type="AlphaFoldDB" id="A0A1I1LTD3"/>
<reference evidence="2 3" key="1">
    <citation type="submission" date="2016-10" db="EMBL/GenBank/DDBJ databases">
        <authorList>
            <person name="de Groot N.N."/>
        </authorList>
    </citation>
    <scope>NUCLEOTIDE SEQUENCE [LARGE SCALE GENOMIC DNA]</scope>
    <source>
        <strain evidence="2 3">DSM 12992</strain>
    </source>
</reference>
<accession>A0A1I1LTD3</accession>
<dbReference type="OrthoDB" id="1050390at2"/>
<feature type="domain" description="AAA-ATPase-like" evidence="1">
    <location>
        <begin position="7"/>
        <end position="231"/>
    </location>
</feature>
<dbReference type="EMBL" id="FOMG01000009">
    <property type="protein sequence ID" value="SFC76394.1"/>
    <property type="molecule type" value="Genomic_DNA"/>
</dbReference>
<keyword evidence="3" id="KW-1185">Reference proteome</keyword>
<dbReference type="InterPro" id="IPR012547">
    <property type="entry name" value="PDDEXK_9"/>
</dbReference>
<evidence type="ECO:0000313" key="2">
    <source>
        <dbReference type="EMBL" id="SFC76394.1"/>
    </source>
</evidence>
<dbReference type="PANTHER" id="PTHR34825:SF1">
    <property type="entry name" value="AAA-ATPASE-LIKE DOMAIN-CONTAINING PROTEIN"/>
    <property type="match status" value="1"/>
</dbReference>
<name>A0A1I1LTD3_9CLOT</name>
<evidence type="ECO:0000313" key="3">
    <source>
        <dbReference type="Proteomes" id="UP000199263"/>
    </source>
</evidence>
<dbReference type="PANTHER" id="PTHR34825">
    <property type="entry name" value="CONSERVED PROTEIN, WITH A WEAK D-GALACTARATE DEHYDRATASE/ALTRONATE HYDROLASE DOMAIN"/>
    <property type="match status" value="1"/>
</dbReference>
<dbReference type="Proteomes" id="UP000199263">
    <property type="component" value="Unassembled WGS sequence"/>
</dbReference>
<proteinExistence type="predicted"/>
<sequence length="561" mass="65561">MKKTIQIGTSDFKELIEENNYFVDKSLLIKEFLENGAKIILTPRPRRFGKTLNLSMLRYFFDIRTKADTKDLFNGLKIEDQKEIMKLQGEYPVIFITFKNQKHMSYNDFIDGMIVLIFNLYREHEYLLESGKLTDLDKNKYKKVLNEDINIAELQNSINDLMYYLNKHYGRKVMLFIDEYDVPIQEAYIRGYYNEMIVLIRNLLTSALKDNIYLEKSMITGILRVAKESIFSGLNNLQVNTILSFKFSDKFGFTEEELKELLQYYNLQEKSEDIKTWYNGYVFGGKVIYNPWSVLNYIDNNEMGFMPYWINSSSNDLIKKLLLKGDNNMKLELEELIEGNSISKIIDDSIVMSEVEDSNENIWSFLTLSGYLKAVKTENIEGILHCELKIPNKEVLIFYNNLIKKWFQESMTSQKYELMLKTLITGDIEIFAGLFKEFVINNISYFDVSGKEPERVYHAFVLGMLISLSKSYEVKSNKESGYGRYDVMIIPKDTSKIGIIIEFKKIDDFLHDTIEEGTAKALKQIEDKKYETELLEKGIQDIVKLAIVFKGKEIKVTQGNK</sequence>
<evidence type="ECO:0000259" key="1">
    <source>
        <dbReference type="Pfam" id="PF09820"/>
    </source>
</evidence>
<dbReference type="Pfam" id="PF09820">
    <property type="entry name" value="AAA-ATPase_like"/>
    <property type="match status" value="1"/>
</dbReference>
<organism evidence="2 3">
    <name type="scientific">Clostridium uliginosum</name>
    <dbReference type="NCBI Taxonomy" id="119641"/>
    <lineage>
        <taxon>Bacteria</taxon>
        <taxon>Bacillati</taxon>
        <taxon>Bacillota</taxon>
        <taxon>Clostridia</taxon>
        <taxon>Eubacteriales</taxon>
        <taxon>Clostridiaceae</taxon>
        <taxon>Clostridium</taxon>
    </lineage>
</organism>
<dbReference type="STRING" id="119641.SAMN05421842_10928"/>
<gene>
    <name evidence="2" type="ORF">SAMN05421842_10928</name>
</gene>